<reference evidence="9" key="1">
    <citation type="submission" date="2019-03" db="EMBL/GenBank/DDBJ databases">
        <title>Improved annotation for the trematode Fasciola hepatica.</title>
        <authorList>
            <person name="Choi Y.-J."/>
            <person name="Martin J."/>
            <person name="Mitreva M."/>
        </authorList>
    </citation>
    <scope>NUCLEOTIDE SEQUENCE [LARGE SCALE GENOMIC DNA]</scope>
</reference>
<feature type="region of interest" description="Disordered" evidence="7">
    <location>
        <begin position="33"/>
        <end position="62"/>
    </location>
</feature>
<comment type="catalytic activity">
    <reaction evidence="6">
        <text>5,6-dihydrouridine(47) in tRNA + NADP(+) = uridine(47) in tRNA + NADPH + H(+)</text>
        <dbReference type="Rhea" id="RHEA:53360"/>
        <dbReference type="Rhea" id="RHEA-COMP:13539"/>
        <dbReference type="Rhea" id="RHEA-COMP:13540"/>
        <dbReference type="ChEBI" id="CHEBI:15378"/>
        <dbReference type="ChEBI" id="CHEBI:57783"/>
        <dbReference type="ChEBI" id="CHEBI:58349"/>
        <dbReference type="ChEBI" id="CHEBI:65315"/>
        <dbReference type="ChEBI" id="CHEBI:74443"/>
        <dbReference type="EC" id="1.3.1.89"/>
    </reaction>
    <physiologicalReaction direction="right-to-left" evidence="6">
        <dbReference type="Rhea" id="RHEA:53362"/>
    </physiologicalReaction>
</comment>
<dbReference type="InterPro" id="IPR035587">
    <property type="entry name" value="DUS-like_FMN-bd"/>
</dbReference>
<dbReference type="EC" id="1.3.1.89" evidence="2"/>
<sequence>MTTVMGARVSKASMQPFNQIANLFSYLKTQTTGNDLSKSRQPTGCDSQERSSKQRRKQEKIATKNFGTEKVCPYVIIPFPEPSVTGTEDSNNPATSVCPYIEKGCRYSHDIGSAQAEQAPDILGVCPVLVARGSCPAGVLCRWRGSHSLENVPSTATSGCVDAYTNNLSSEVRTKLMKNRYCFDRAEAIIKSEGRSKGAPNSESTEPPIETPSNGAPSRPLGHVTDEDQIRVRRCEKKKIDFASKLYLAPLTTLGNLPFRRVCKRLGAEITCGEMALATQLLQGRQSEWALLRRHSSEDIFGIQGAGSGLLTHPSRLESIVRSIDQVLQKAVVTVKMRSAIKENKNFAHQLIPGVQRAGAALVTIHGRSREQRYTNLADWDYLKQCAEVARPGLFFGNGDVLTYDDYVSKKEASGVSGIMIARGALIKPWIFTEIREGRTWDISASERLDILREFTNYGLELWGSDTRGVETTRRFLLEWLSFLHRYIPYGILERVPQRINERPPPYFGRSDLETIMASESATDWIRISEMLLGPVPDGFQFTPKHKANAF</sequence>
<evidence type="ECO:0000256" key="7">
    <source>
        <dbReference type="SAM" id="MobiDB-lite"/>
    </source>
</evidence>
<evidence type="ECO:0000259" key="8">
    <source>
        <dbReference type="Pfam" id="PF01207"/>
    </source>
</evidence>
<dbReference type="CDD" id="cd02801">
    <property type="entry name" value="DUS_like_FMN"/>
    <property type="match status" value="1"/>
</dbReference>
<evidence type="ECO:0000313" key="9">
    <source>
        <dbReference type="EMBL" id="THD24996.1"/>
    </source>
</evidence>
<gene>
    <name evidence="9" type="ORF">D915_004039</name>
</gene>
<dbReference type="PANTHER" id="PTHR45846">
    <property type="entry name" value="TRNA-DIHYDROURIDINE(47) SYNTHASE [NAD(P)(+)]-LIKE"/>
    <property type="match status" value="1"/>
</dbReference>
<dbReference type="Gene3D" id="3.20.20.70">
    <property type="entry name" value="Aldolase class I"/>
    <property type="match status" value="2"/>
</dbReference>
<feature type="domain" description="DUS-like FMN-binding" evidence="8">
    <location>
        <begin position="304"/>
        <end position="438"/>
    </location>
</feature>
<dbReference type="SUPFAM" id="SSF51395">
    <property type="entry name" value="FMN-linked oxidoreductases"/>
    <property type="match status" value="1"/>
</dbReference>
<dbReference type="GO" id="GO:0102265">
    <property type="term" value="F:tRNA-dihydrouridine47 synthase activity"/>
    <property type="evidence" value="ECO:0007669"/>
    <property type="project" value="UniProtKB-EC"/>
</dbReference>
<evidence type="ECO:0000256" key="1">
    <source>
        <dbReference type="ARBA" id="ARBA00005451"/>
    </source>
</evidence>
<comment type="catalytic activity">
    <reaction evidence="4">
        <text>a 5,6-dihydrouridine in mRNA + NAD(+) = a uridine in mRNA + NADH + H(+)</text>
        <dbReference type="Rhea" id="RHEA:69851"/>
        <dbReference type="Rhea" id="RHEA-COMP:14658"/>
        <dbReference type="Rhea" id="RHEA-COMP:17789"/>
        <dbReference type="ChEBI" id="CHEBI:15378"/>
        <dbReference type="ChEBI" id="CHEBI:57540"/>
        <dbReference type="ChEBI" id="CHEBI:57945"/>
        <dbReference type="ChEBI" id="CHEBI:65315"/>
        <dbReference type="ChEBI" id="CHEBI:74443"/>
    </reaction>
    <physiologicalReaction direction="right-to-left" evidence="4">
        <dbReference type="Rhea" id="RHEA:69853"/>
    </physiologicalReaction>
</comment>
<comment type="catalytic activity">
    <reaction evidence="3">
        <text>5,6-dihydrouridine(47) in tRNA + NAD(+) = uridine(47) in tRNA + NADH + H(+)</text>
        <dbReference type="Rhea" id="RHEA:53364"/>
        <dbReference type="Rhea" id="RHEA-COMP:13539"/>
        <dbReference type="Rhea" id="RHEA-COMP:13540"/>
        <dbReference type="ChEBI" id="CHEBI:15378"/>
        <dbReference type="ChEBI" id="CHEBI:57540"/>
        <dbReference type="ChEBI" id="CHEBI:57945"/>
        <dbReference type="ChEBI" id="CHEBI:65315"/>
        <dbReference type="ChEBI" id="CHEBI:74443"/>
        <dbReference type="EC" id="1.3.1.89"/>
    </reaction>
    <physiologicalReaction direction="right-to-left" evidence="3">
        <dbReference type="Rhea" id="RHEA:53366"/>
    </physiologicalReaction>
</comment>
<comment type="caution">
    <text evidence="9">The sequence shown here is derived from an EMBL/GenBank/DDBJ whole genome shotgun (WGS) entry which is preliminary data.</text>
</comment>
<keyword evidence="10" id="KW-1185">Reference proteome</keyword>
<dbReference type="EMBL" id="JXXN02001336">
    <property type="protein sequence ID" value="THD24996.1"/>
    <property type="molecule type" value="Genomic_DNA"/>
</dbReference>
<evidence type="ECO:0000256" key="6">
    <source>
        <dbReference type="ARBA" id="ARBA00049513"/>
    </source>
</evidence>
<proteinExistence type="inferred from homology"/>
<dbReference type="GO" id="GO:0003723">
    <property type="term" value="F:RNA binding"/>
    <property type="evidence" value="ECO:0007669"/>
    <property type="project" value="TreeGrafter"/>
</dbReference>
<dbReference type="Proteomes" id="UP000230066">
    <property type="component" value="Unassembled WGS sequence"/>
</dbReference>
<organism evidence="9 10">
    <name type="scientific">Fasciola hepatica</name>
    <name type="common">Liver fluke</name>
    <dbReference type="NCBI Taxonomy" id="6192"/>
    <lineage>
        <taxon>Eukaryota</taxon>
        <taxon>Metazoa</taxon>
        <taxon>Spiralia</taxon>
        <taxon>Lophotrochozoa</taxon>
        <taxon>Platyhelminthes</taxon>
        <taxon>Trematoda</taxon>
        <taxon>Digenea</taxon>
        <taxon>Plagiorchiida</taxon>
        <taxon>Echinostomata</taxon>
        <taxon>Echinostomatoidea</taxon>
        <taxon>Fasciolidae</taxon>
        <taxon>Fasciola</taxon>
    </lineage>
</organism>
<dbReference type="InterPro" id="IPR013785">
    <property type="entry name" value="Aldolase_TIM"/>
</dbReference>
<evidence type="ECO:0000256" key="4">
    <source>
        <dbReference type="ARBA" id="ARBA00048342"/>
    </source>
</evidence>
<comment type="similarity">
    <text evidence="1">Belongs to the Dus family. Dus3 subfamily.</text>
</comment>
<comment type="catalytic activity">
    <reaction evidence="5">
        <text>a 5,6-dihydrouridine in mRNA + NADP(+) = a uridine in mRNA + NADPH + H(+)</text>
        <dbReference type="Rhea" id="RHEA:69855"/>
        <dbReference type="Rhea" id="RHEA-COMP:14658"/>
        <dbReference type="Rhea" id="RHEA-COMP:17789"/>
        <dbReference type="ChEBI" id="CHEBI:15378"/>
        <dbReference type="ChEBI" id="CHEBI:57783"/>
        <dbReference type="ChEBI" id="CHEBI:58349"/>
        <dbReference type="ChEBI" id="CHEBI:65315"/>
        <dbReference type="ChEBI" id="CHEBI:74443"/>
    </reaction>
    <physiologicalReaction direction="right-to-left" evidence="5">
        <dbReference type="Rhea" id="RHEA:69857"/>
    </physiologicalReaction>
</comment>
<accession>A0A4E0RC86</accession>
<dbReference type="PANTHER" id="PTHR45846:SF1">
    <property type="entry name" value="TRNA-DIHYDROURIDINE(47) SYNTHASE [NAD(P)(+)]-LIKE"/>
    <property type="match status" value="1"/>
</dbReference>
<evidence type="ECO:0000256" key="3">
    <source>
        <dbReference type="ARBA" id="ARBA00048266"/>
    </source>
</evidence>
<evidence type="ECO:0000313" key="10">
    <source>
        <dbReference type="Proteomes" id="UP000230066"/>
    </source>
</evidence>
<evidence type="ECO:0000256" key="5">
    <source>
        <dbReference type="ARBA" id="ARBA00049447"/>
    </source>
</evidence>
<feature type="region of interest" description="Disordered" evidence="7">
    <location>
        <begin position="193"/>
        <end position="228"/>
    </location>
</feature>
<feature type="compositionally biased region" description="Polar residues" evidence="7">
    <location>
        <begin position="199"/>
        <end position="216"/>
    </location>
</feature>
<protein>
    <recommendedName>
        <fullName evidence="2">tRNA-dihydrouridine(47) synthase [NAD(P)(+)]</fullName>
        <ecNumber evidence="2">1.3.1.89</ecNumber>
    </recommendedName>
</protein>
<name>A0A4E0RC86_FASHE</name>
<feature type="compositionally biased region" description="Polar residues" evidence="7">
    <location>
        <begin position="33"/>
        <end position="46"/>
    </location>
</feature>
<dbReference type="Pfam" id="PF01207">
    <property type="entry name" value="Dus"/>
    <property type="match status" value="1"/>
</dbReference>
<evidence type="ECO:0000256" key="2">
    <source>
        <dbReference type="ARBA" id="ARBA00012376"/>
    </source>
</evidence>
<dbReference type="AlphaFoldDB" id="A0A4E0RC86"/>